<organism evidence="2 3">
    <name type="scientific">Leptospira kmetyi</name>
    <dbReference type="NCBI Taxonomy" id="408139"/>
    <lineage>
        <taxon>Bacteria</taxon>
        <taxon>Pseudomonadati</taxon>
        <taxon>Spirochaetota</taxon>
        <taxon>Spirochaetia</taxon>
        <taxon>Leptospirales</taxon>
        <taxon>Leptospiraceae</taxon>
        <taxon>Leptospira</taxon>
    </lineage>
</organism>
<evidence type="ECO:0000313" key="2">
    <source>
        <dbReference type="EMBL" id="PJZ29470.1"/>
    </source>
</evidence>
<dbReference type="Gene3D" id="1.10.260.40">
    <property type="entry name" value="lambda repressor-like DNA-binding domains"/>
    <property type="match status" value="1"/>
</dbReference>
<reference evidence="2 3" key="1">
    <citation type="submission" date="2017-07" db="EMBL/GenBank/DDBJ databases">
        <title>Leptospira spp. isolated from tropical soils.</title>
        <authorList>
            <person name="Thibeaux R."/>
            <person name="Iraola G."/>
            <person name="Ferres I."/>
            <person name="Bierque E."/>
            <person name="Girault D."/>
            <person name="Soupe-Gilbert M.-E."/>
            <person name="Picardeau M."/>
            <person name="Goarant C."/>
        </authorList>
    </citation>
    <scope>NUCLEOTIDE SEQUENCE [LARGE SCALE GENOMIC DNA]</scope>
    <source>
        <strain evidence="2 3">JW2-C-B1</strain>
    </source>
</reference>
<dbReference type="SUPFAM" id="SSF47413">
    <property type="entry name" value="lambda repressor-like DNA-binding domains"/>
    <property type="match status" value="1"/>
</dbReference>
<protein>
    <submittedName>
        <fullName evidence="2">Transcriptional regulator</fullName>
    </submittedName>
</protein>
<evidence type="ECO:0000259" key="1">
    <source>
        <dbReference type="PROSITE" id="PS50943"/>
    </source>
</evidence>
<dbReference type="InterPro" id="IPR010982">
    <property type="entry name" value="Lambda_DNA-bd_dom_sf"/>
</dbReference>
<dbReference type="Pfam" id="PF01381">
    <property type="entry name" value="HTH_3"/>
    <property type="match status" value="1"/>
</dbReference>
<evidence type="ECO:0000313" key="3">
    <source>
        <dbReference type="Proteomes" id="UP000231919"/>
    </source>
</evidence>
<dbReference type="EMBL" id="NPDP01000021">
    <property type="protein sequence ID" value="PJZ29470.1"/>
    <property type="molecule type" value="Genomic_DNA"/>
</dbReference>
<dbReference type="SMART" id="SM00530">
    <property type="entry name" value="HTH_XRE"/>
    <property type="match status" value="1"/>
</dbReference>
<sequence length="93" mass="11065">MDFTTFRRKVGLRLKELRLERDLSQEDLDTGDDGIPYRTIQNIESGRSSINLRTIYKISKKLKIDPRELFNLEKVSIQPVKKRPRKKSLYKNK</sequence>
<dbReference type="InterPro" id="IPR001387">
    <property type="entry name" value="Cro/C1-type_HTH"/>
</dbReference>
<dbReference type="Proteomes" id="UP000231919">
    <property type="component" value="Unassembled WGS sequence"/>
</dbReference>
<name>A0ABX4N8E2_9LEPT</name>
<gene>
    <name evidence="2" type="ORF">CH378_12310</name>
</gene>
<dbReference type="PROSITE" id="PS50943">
    <property type="entry name" value="HTH_CROC1"/>
    <property type="match status" value="1"/>
</dbReference>
<accession>A0ABX4N8E2</accession>
<proteinExistence type="predicted"/>
<feature type="domain" description="HTH cro/C1-type" evidence="1">
    <location>
        <begin position="14"/>
        <end position="69"/>
    </location>
</feature>
<dbReference type="CDD" id="cd00093">
    <property type="entry name" value="HTH_XRE"/>
    <property type="match status" value="1"/>
</dbReference>
<comment type="caution">
    <text evidence="2">The sequence shown here is derived from an EMBL/GenBank/DDBJ whole genome shotgun (WGS) entry which is preliminary data.</text>
</comment>
<keyword evidence="3" id="KW-1185">Reference proteome</keyword>